<keyword evidence="2" id="KW-1185">Reference proteome</keyword>
<evidence type="ECO:0000313" key="1">
    <source>
        <dbReference type="EMBL" id="GAA4639693.1"/>
    </source>
</evidence>
<dbReference type="EMBL" id="BAABHK010000028">
    <property type="protein sequence ID" value="GAA4639693.1"/>
    <property type="molecule type" value="Genomic_DNA"/>
</dbReference>
<protein>
    <submittedName>
        <fullName evidence="1">Uncharacterized protein</fullName>
    </submittedName>
</protein>
<dbReference type="Proteomes" id="UP001501442">
    <property type="component" value="Unassembled WGS sequence"/>
</dbReference>
<accession>A0ABP8UW81</accession>
<dbReference type="RefSeq" id="WP_345443209.1">
    <property type="nucleotide sequence ID" value="NZ_BAABHK010000028.1"/>
</dbReference>
<evidence type="ECO:0000313" key="2">
    <source>
        <dbReference type="Proteomes" id="UP001501442"/>
    </source>
</evidence>
<name>A0ABP8UW81_9ACTN</name>
<organism evidence="1 2">
    <name type="scientific">Actinoallomurus vinaceus</name>
    <dbReference type="NCBI Taxonomy" id="1080074"/>
    <lineage>
        <taxon>Bacteria</taxon>
        <taxon>Bacillati</taxon>
        <taxon>Actinomycetota</taxon>
        <taxon>Actinomycetes</taxon>
        <taxon>Streptosporangiales</taxon>
        <taxon>Thermomonosporaceae</taxon>
        <taxon>Actinoallomurus</taxon>
    </lineage>
</organism>
<reference evidence="2" key="1">
    <citation type="journal article" date="2019" name="Int. J. Syst. Evol. Microbiol.">
        <title>The Global Catalogue of Microorganisms (GCM) 10K type strain sequencing project: providing services to taxonomists for standard genome sequencing and annotation.</title>
        <authorList>
            <consortium name="The Broad Institute Genomics Platform"/>
            <consortium name="The Broad Institute Genome Sequencing Center for Infectious Disease"/>
            <person name="Wu L."/>
            <person name="Ma J."/>
        </authorList>
    </citation>
    <scope>NUCLEOTIDE SEQUENCE [LARGE SCALE GENOMIC DNA]</scope>
    <source>
        <strain evidence="2">JCM 17939</strain>
    </source>
</reference>
<comment type="caution">
    <text evidence="1">The sequence shown here is derived from an EMBL/GenBank/DDBJ whole genome shotgun (WGS) entry which is preliminary data.</text>
</comment>
<proteinExistence type="predicted"/>
<gene>
    <name evidence="1" type="ORF">GCM10023196_102340</name>
</gene>
<sequence>MTGSNVIMIDPQGKKYTRRTMVQMAAGMAATQGNLPSNFCAISYRQGVQEGGRFPAGRQAFMEACQEGVRLARRH</sequence>